<dbReference type="InterPro" id="IPR050498">
    <property type="entry name" value="Ycf3"/>
</dbReference>
<evidence type="ECO:0000256" key="3">
    <source>
        <dbReference type="PROSITE-ProRule" id="PRU00339"/>
    </source>
</evidence>
<comment type="caution">
    <text evidence="5">The sequence shown here is derived from an EMBL/GenBank/DDBJ whole genome shotgun (WGS) entry which is preliminary data.</text>
</comment>
<gene>
    <name evidence="5" type="ORF">VNO80_06335</name>
</gene>
<dbReference type="AlphaFoldDB" id="A0AAN9NGP1"/>
<dbReference type="InterPro" id="IPR019734">
    <property type="entry name" value="TPR_rpt"/>
</dbReference>
<protein>
    <submittedName>
        <fullName evidence="5">Uncharacterized protein</fullName>
    </submittedName>
</protein>
<feature type="repeat" description="TPR" evidence="3">
    <location>
        <begin position="235"/>
        <end position="268"/>
    </location>
</feature>
<dbReference type="Gene3D" id="1.25.40.10">
    <property type="entry name" value="Tetratricopeptide repeat domain"/>
    <property type="match status" value="1"/>
</dbReference>
<dbReference type="PANTHER" id="PTHR44858:SF1">
    <property type="entry name" value="UDP-N-ACETYLGLUCOSAMINE--PEPTIDE N-ACETYLGLUCOSAMINYLTRANSFERASE SPINDLY-RELATED"/>
    <property type="match status" value="1"/>
</dbReference>
<dbReference type="Proteomes" id="UP001374584">
    <property type="component" value="Unassembled WGS sequence"/>
</dbReference>
<dbReference type="PROSITE" id="PS50005">
    <property type="entry name" value="TPR"/>
    <property type="match status" value="1"/>
</dbReference>
<dbReference type="SMART" id="SM00028">
    <property type="entry name" value="TPR"/>
    <property type="match status" value="3"/>
</dbReference>
<evidence type="ECO:0000313" key="6">
    <source>
        <dbReference type="Proteomes" id="UP001374584"/>
    </source>
</evidence>
<keyword evidence="4" id="KW-0472">Membrane</keyword>
<proteinExistence type="predicted"/>
<evidence type="ECO:0000256" key="2">
    <source>
        <dbReference type="ARBA" id="ARBA00022803"/>
    </source>
</evidence>
<dbReference type="PANTHER" id="PTHR44858">
    <property type="entry name" value="TETRATRICOPEPTIDE REPEAT PROTEIN 6"/>
    <property type="match status" value="1"/>
</dbReference>
<evidence type="ECO:0000313" key="5">
    <source>
        <dbReference type="EMBL" id="KAK7372944.1"/>
    </source>
</evidence>
<accession>A0AAN9NGP1</accession>
<keyword evidence="1" id="KW-0677">Repeat</keyword>
<evidence type="ECO:0000256" key="1">
    <source>
        <dbReference type="ARBA" id="ARBA00022737"/>
    </source>
</evidence>
<keyword evidence="4" id="KW-1133">Transmembrane helix</keyword>
<dbReference type="InterPro" id="IPR011990">
    <property type="entry name" value="TPR-like_helical_dom_sf"/>
</dbReference>
<sequence length="285" mass="31479">MSHRKLPEKAISLFASRVRLKAEGLCTVPSPIALAAYDAKKNVSLGLERSKGRGWHQRLETGILKMDKTKENWASNDIVLQVGMVVLMLLFYLFMHNVPKKLWSEFRLRNRADIQAKRHFVQGAQLLARARASKSKALAKEAQAQAQRAIALDPRDAAPHLLKALALDFLGFRSAALDSLDDALSPLAATSLSNSERADALLKRAELRLASTQRARVDSALADLSESVKLSPNNSKAFFALGECFERKKMNAAAVEAYQQALELEPQSQVAQQALHRLDSSPQTN</sequence>
<keyword evidence="4" id="KW-0812">Transmembrane</keyword>
<reference evidence="5 6" key="1">
    <citation type="submission" date="2024-01" db="EMBL/GenBank/DDBJ databases">
        <title>The genomes of 5 underutilized Papilionoideae crops provide insights into root nodulation and disease resistanc.</title>
        <authorList>
            <person name="Jiang F."/>
        </authorList>
    </citation>
    <scope>NUCLEOTIDE SEQUENCE [LARGE SCALE GENOMIC DNA]</scope>
    <source>
        <strain evidence="5">JINMINGXINNONG_FW02</strain>
        <tissue evidence="5">Leaves</tissue>
    </source>
</reference>
<dbReference type="Pfam" id="PF07719">
    <property type="entry name" value="TPR_2"/>
    <property type="match status" value="1"/>
</dbReference>
<keyword evidence="6" id="KW-1185">Reference proteome</keyword>
<dbReference type="EMBL" id="JAYMYR010000003">
    <property type="protein sequence ID" value="KAK7372944.1"/>
    <property type="molecule type" value="Genomic_DNA"/>
</dbReference>
<name>A0AAN9NGP1_PHACN</name>
<dbReference type="SUPFAM" id="SSF48452">
    <property type="entry name" value="TPR-like"/>
    <property type="match status" value="1"/>
</dbReference>
<organism evidence="5 6">
    <name type="scientific">Phaseolus coccineus</name>
    <name type="common">Scarlet runner bean</name>
    <name type="synonym">Phaseolus multiflorus</name>
    <dbReference type="NCBI Taxonomy" id="3886"/>
    <lineage>
        <taxon>Eukaryota</taxon>
        <taxon>Viridiplantae</taxon>
        <taxon>Streptophyta</taxon>
        <taxon>Embryophyta</taxon>
        <taxon>Tracheophyta</taxon>
        <taxon>Spermatophyta</taxon>
        <taxon>Magnoliopsida</taxon>
        <taxon>eudicotyledons</taxon>
        <taxon>Gunneridae</taxon>
        <taxon>Pentapetalae</taxon>
        <taxon>rosids</taxon>
        <taxon>fabids</taxon>
        <taxon>Fabales</taxon>
        <taxon>Fabaceae</taxon>
        <taxon>Papilionoideae</taxon>
        <taxon>50 kb inversion clade</taxon>
        <taxon>NPAAA clade</taxon>
        <taxon>indigoferoid/millettioid clade</taxon>
        <taxon>Phaseoleae</taxon>
        <taxon>Phaseolus</taxon>
    </lineage>
</organism>
<feature type="transmembrane region" description="Helical" evidence="4">
    <location>
        <begin position="78"/>
        <end position="95"/>
    </location>
</feature>
<evidence type="ECO:0000256" key="4">
    <source>
        <dbReference type="SAM" id="Phobius"/>
    </source>
</evidence>
<keyword evidence="2 3" id="KW-0802">TPR repeat</keyword>
<dbReference type="InterPro" id="IPR013105">
    <property type="entry name" value="TPR_2"/>
</dbReference>